<dbReference type="InterPro" id="IPR053142">
    <property type="entry name" value="PchR_regulatory_protein"/>
</dbReference>
<name>A0A7X8XYS1_9BACT</name>
<dbReference type="Proteomes" id="UP000585050">
    <property type="component" value="Unassembled WGS sequence"/>
</dbReference>
<dbReference type="PANTHER" id="PTHR47893">
    <property type="entry name" value="REGULATORY PROTEIN PCHR"/>
    <property type="match status" value="1"/>
</dbReference>
<dbReference type="InterPro" id="IPR009057">
    <property type="entry name" value="Homeodomain-like_sf"/>
</dbReference>
<dbReference type="SMART" id="SM00342">
    <property type="entry name" value="HTH_ARAC"/>
    <property type="match status" value="1"/>
</dbReference>
<dbReference type="InterPro" id="IPR018060">
    <property type="entry name" value="HTH_AraC"/>
</dbReference>
<keyword evidence="6" id="KW-1185">Reference proteome</keyword>
<dbReference type="SUPFAM" id="SSF46689">
    <property type="entry name" value="Homeodomain-like"/>
    <property type="match status" value="2"/>
</dbReference>
<dbReference type="RefSeq" id="WP_168885008.1">
    <property type="nucleotide sequence ID" value="NZ_JABAIL010000011.1"/>
</dbReference>
<evidence type="ECO:0000256" key="1">
    <source>
        <dbReference type="ARBA" id="ARBA00023015"/>
    </source>
</evidence>
<evidence type="ECO:0000313" key="5">
    <source>
        <dbReference type="EMBL" id="NLR94295.1"/>
    </source>
</evidence>
<dbReference type="PROSITE" id="PS00041">
    <property type="entry name" value="HTH_ARAC_FAMILY_1"/>
    <property type="match status" value="1"/>
</dbReference>
<comment type="caution">
    <text evidence="5">The sequence shown here is derived from an EMBL/GenBank/DDBJ whole genome shotgun (WGS) entry which is preliminary data.</text>
</comment>
<accession>A0A7X8XYS1</accession>
<evidence type="ECO:0000313" key="6">
    <source>
        <dbReference type="Proteomes" id="UP000585050"/>
    </source>
</evidence>
<dbReference type="AlphaFoldDB" id="A0A7X8XYS1"/>
<evidence type="ECO:0000259" key="4">
    <source>
        <dbReference type="PROSITE" id="PS01124"/>
    </source>
</evidence>
<proteinExistence type="predicted"/>
<dbReference type="GO" id="GO:0003700">
    <property type="term" value="F:DNA-binding transcription factor activity"/>
    <property type="evidence" value="ECO:0007669"/>
    <property type="project" value="InterPro"/>
</dbReference>
<evidence type="ECO:0000256" key="2">
    <source>
        <dbReference type="ARBA" id="ARBA00023125"/>
    </source>
</evidence>
<sequence length="326" mass="38204">MEIPHIKIKEGSNYDLILQLQSLYGGSIKDQVYKVSDELFDIEIRYFRLSEGIEISLNTISFKQDHRVTFIGNKEENRHLCFRFSYKGDFMRGHPFDHQETQLTEGMAIFDTALTFDVLMRKDQVHQWLGVRASSEVIKSNFLIFADYFGDVFNTDKTWMIYDHMSLEIHLLLKELFHLKELDKPAPVANSLIIARSSEAIGLFYERILSREVTNEKFIHQNDLEALLQIKDDILSTFEHPPSLEELAQEYGFSVSKLRRDFKNVFGTSLHRFHQNYRLEQAKISLSTKNMTITEISRMYGYKSISKFSFAFKKKFGKSPSEFQNL</sequence>
<protein>
    <submittedName>
        <fullName evidence="5">Helix-turn-helix transcriptional regulator</fullName>
    </submittedName>
</protein>
<dbReference type="Pfam" id="PF12833">
    <property type="entry name" value="HTH_18"/>
    <property type="match status" value="1"/>
</dbReference>
<dbReference type="EMBL" id="JABAIL010000011">
    <property type="protein sequence ID" value="NLR94295.1"/>
    <property type="molecule type" value="Genomic_DNA"/>
</dbReference>
<dbReference type="GO" id="GO:0043565">
    <property type="term" value="F:sequence-specific DNA binding"/>
    <property type="evidence" value="ECO:0007669"/>
    <property type="project" value="InterPro"/>
</dbReference>
<dbReference type="InterPro" id="IPR020449">
    <property type="entry name" value="Tscrpt_reg_AraC-type_HTH"/>
</dbReference>
<keyword evidence="3" id="KW-0804">Transcription</keyword>
<dbReference type="PRINTS" id="PR00032">
    <property type="entry name" value="HTHARAC"/>
</dbReference>
<keyword evidence="1" id="KW-0805">Transcription regulation</keyword>
<organism evidence="5 6">
    <name type="scientific">Flammeovirga agarivorans</name>
    <dbReference type="NCBI Taxonomy" id="2726742"/>
    <lineage>
        <taxon>Bacteria</taxon>
        <taxon>Pseudomonadati</taxon>
        <taxon>Bacteroidota</taxon>
        <taxon>Cytophagia</taxon>
        <taxon>Cytophagales</taxon>
        <taxon>Flammeovirgaceae</taxon>
        <taxon>Flammeovirga</taxon>
    </lineage>
</organism>
<evidence type="ECO:0000256" key="3">
    <source>
        <dbReference type="ARBA" id="ARBA00023163"/>
    </source>
</evidence>
<reference evidence="5 6" key="1">
    <citation type="submission" date="2020-04" db="EMBL/GenBank/DDBJ databases">
        <title>Flammeovirga sp. SR4, a novel species isolated from seawater.</title>
        <authorList>
            <person name="Wang X."/>
        </authorList>
    </citation>
    <scope>NUCLEOTIDE SEQUENCE [LARGE SCALE GENOMIC DNA]</scope>
    <source>
        <strain evidence="5 6">SR4</strain>
    </source>
</reference>
<feature type="domain" description="HTH araC/xylS-type" evidence="4">
    <location>
        <begin position="228"/>
        <end position="326"/>
    </location>
</feature>
<dbReference type="InterPro" id="IPR018062">
    <property type="entry name" value="HTH_AraC-typ_CS"/>
</dbReference>
<dbReference type="PANTHER" id="PTHR47893:SF1">
    <property type="entry name" value="REGULATORY PROTEIN PCHR"/>
    <property type="match status" value="1"/>
</dbReference>
<dbReference type="PROSITE" id="PS01124">
    <property type="entry name" value="HTH_ARAC_FAMILY_2"/>
    <property type="match status" value="1"/>
</dbReference>
<keyword evidence="2" id="KW-0238">DNA-binding</keyword>
<gene>
    <name evidence="5" type="ORF">HGP29_24035</name>
</gene>
<dbReference type="Gene3D" id="1.10.10.60">
    <property type="entry name" value="Homeodomain-like"/>
    <property type="match status" value="2"/>
</dbReference>